<dbReference type="InterPro" id="IPR011251">
    <property type="entry name" value="Luciferase-like_dom"/>
</dbReference>
<feature type="domain" description="Luciferase-like" evidence="1">
    <location>
        <begin position="25"/>
        <end position="90"/>
    </location>
</feature>
<evidence type="ECO:0000259" key="1">
    <source>
        <dbReference type="Pfam" id="PF00296"/>
    </source>
</evidence>
<protein>
    <recommendedName>
        <fullName evidence="1">Luciferase-like domain-containing protein</fullName>
    </recommendedName>
</protein>
<dbReference type="Pfam" id="PF00296">
    <property type="entry name" value="Bac_luciferase"/>
    <property type="match status" value="1"/>
</dbReference>
<feature type="non-terminal residue" evidence="2">
    <location>
        <position position="90"/>
    </location>
</feature>
<organism evidence="2">
    <name type="scientific">marine metagenome</name>
    <dbReference type="NCBI Taxonomy" id="408172"/>
    <lineage>
        <taxon>unclassified sequences</taxon>
        <taxon>metagenomes</taxon>
        <taxon>ecological metagenomes</taxon>
    </lineage>
</organism>
<dbReference type="AlphaFoldDB" id="A0A382Q5X8"/>
<dbReference type="GO" id="GO:0016705">
    <property type="term" value="F:oxidoreductase activity, acting on paired donors, with incorporation or reduction of molecular oxygen"/>
    <property type="evidence" value="ECO:0007669"/>
    <property type="project" value="InterPro"/>
</dbReference>
<accession>A0A382Q5X8</accession>
<evidence type="ECO:0000313" key="2">
    <source>
        <dbReference type="EMBL" id="SVC79872.1"/>
    </source>
</evidence>
<reference evidence="2" key="1">
    <citation type="submission" date="2018-05" db="EMBL/GenBank/DDBJ databases">
        <authorList>
            <person name="Lanie J.A."/>
            <person name="Ng W.-L."/>
            <person name="Kazmierczak K.M."/>
            <person name="Andrzejewski T.M."/>
            <person name="Davidsen T.M."/>
            <person name="Wayne K.J."/>
            <person name="Tettelin H."/>
            <person name="Glass J.I."/>
            <person name="Rusch D."/>
            <person name="Podicherti R."/>
            <person name="Tsui H.-C.T."/>
            <person name="Winkler M.E."/>
        </authorList>
    </citation>
    <scope>NUCLEOTIDE SEQUENCE</scope>
</reference>
<dbReference type="EMBL" id="UINC01111563">
    <property type="protein sequence ID" value="SVC79872.1"/>
    <property type="molecule type" value="Genomic_DNA"/>
</dbReference>
<proteinExistence type="predicted"/>
<dbReference type="Gene3D" id="3.20.20.30">
    <property type="entry name" value="Luciferase-like domain"/>
    <property type="match status" value="1"/>
</dbReference>
<dbReference type="InterPro" id="IPR036661">
    <property type="entry name" value="Luciferase-like_sf"/>
</dbReference>
<name>A0A382Q5X8_9ZZZZ</name>
<dbReference type="SUPFAM" id="SSF51679">
    <property type="entry name" value="Bacterial luciferase-like"/>
    <property type="match status" value="1"/>
</dbReference>
<sequence length="90" mass="9712">MVSSIHERKLNWEIEMPPCQRIAVTLPAGTSVVDTIERVKWAEANGYEDGWMADSGPPDSLTLMAALAGYAPTLRLGIAVAPVYSRTPAV</sequence>
<gene>
    <name evidence="2" type="ORF">METZ01_LOCUS332726</name>
</gene>